<keyword evidence="4" id="KW-1185">Reference proteome</keyword>
<protein>
    <submittedName>
        <fullName evidence="3">Uncharacterized protein</fullName>
    </submittedName>
</protein>
<dbReference type="InterPro" id="IPR002716">
    <property type="entry name" value="PIN_dom"/>
</dbReference>
<dbReference type="Pfam" id="PF13470">
    <property type="entry name" value="PIN_3"/>
    <property type="match status" value="1"/>
</dbReference>
<dbReference type="KEGG" id="aagg:ETAA8_59860"/>
<proteinExistence type="predicted"/>
<dbReference type="InterPro" id="IPR058652">
    <property type="entry name" value="VapC50_C"/>
</dbReference>
<reference evidence="3 4" key="1">
    <citation type="submission" date="2019-02" db="EMBL/GenBank/DDBJ databases">
        <title>Deep-cultivation of Planctomycetes and their phenomic and genomic characterization uncovers novel biology.</title>
        <authorList>
            <person name="Wiegand S."/>
            <person name="Jogler M."/>
            <person name="Boedeker C."/>
            <person name="Pinto D."/>
            <person name="Vollmers J."/>
            <person name="Rivas-Marin E."/>
            <person name="Kohn T."/>
            <person name="Peeters S.H."/>
            <person name="Heuer A."/>
            <person name="Rast P."/>
            <person name="Oberbeckmann S."/>
            <person name="Bunk B."/>
            <person name="Jeske O."/>
            <person name="Meyerdierks A."/>
            <person name="Storesund J.E."/>
            <person name="Kallscheuer N."/>
            <person name="Luecker S."/>
            <person name="Lage O.M."/>
            <person name="Pohl T."/>
            <person name="Merkel B.J."/>
            <person name="Hornburger P."/>
            <person name="Mueller R.-W."/>
            <person name="Bruemmer F."/>
            <person name="Labrenz M."/>
            <person name="Spormann A.M."/>
            <person name="Op den Camp H."/>
            <person name="Overmann J."/>
            <person name="Amann R."/>
            <person name="Jetten M.S.M."/>
            <person name="Mascher T."/>
            <person name="Medema M.H."/>
            <person name="Devos D.P."/>
            <person name="Kaster A.-K."/>
            <person name="Ovreas L."/>
            <person name="Rohde M."/>
            <person name="Galperin M.Y."/>
            <person name="Jogler C."/>
        </authorList>
    </citation>
    <scope>NUCLEOTIDE SEQUENCE [LARGE SCALE GENOMIC DNA]</scope>
    <source>
        <strain evidence="3 4">ETA_A8</strain>
    </source>
</reference>
<evidence type="ECO:0000313" key="4">
    <source>
        <dbReference type="Proteomes" id="UP000315017"/>
    </source>
</evidence>
<dbReference type="EMBL" id="CP036274">
    <property type="protein sequence ID" value="QDU30837.1"/>
    <property type="molecule type" value="Genomic_DNA"/>
</dbReference>
<dbReference type="Pfam" id="PF26343">
    <property type="entry name" value="VapC50_C"/>
    <property type="match status" value="1"/>
</dbReference>
<feature type="domain" description="VapC50 C-terminal" evidence="2">
    <location>
        <begin position="108"/>
        <end position="161"/>
    </location>
</feature>
<accession>A0A517YKT4</accession>
<evidence type="ECO:0000259" key="2">
    <source>
        <dbReference type="Pfam" id="PF26343"/>
    </source>
</evidence>
<evidence type="ECO:0000259" key="1">
    <source>
        <dbReference type="Pfam" id="PF13470"/>
    </source>
</evidence>
<dbReference type="Proteomes" id="UP000315017">
    <property type="component" value="Chromosome"/>
</dbReference>
<dbReference type="AlphaFoldDB" id="A0A517YKT4"/>
<name>A0A517YKT4_9BACT</name>
<feature type="domain" description="PIN" evidence="1">
    <location>
        <begin position="28"/>
        <end position="90"/>
    </location>
</feature>
<organism evidence="3 4">
    <name type="scientific">Anatilimnocola aggregata</name>
    <dbReference type="NCBI Taxonomy" id="2528021"/>
    <lineage>
        <taxon>Bacteria</taxon>
        <taxon>Pseudomonadati</taxon>
        <taxon>Planctomycetota</taxon>
        <taxon>Planctomycetia</taxon>
        <taxon>Pirellulales</taxon>
        <taxon>Pirellulaceae</taxon>
        <taxon>Anatilimnocola</taxon>
    </lineage>
</organism>
<evidence type="ECO:0000313" key="3">
    <source>
        <dbReference type="EMBL" id="QDU30837.1"/>
    </source>
</evidence>
<sequence length="167" mass="19200">MHLAMTDLFRAKWTNKIHEEWISNLLLNRDDLTRERLERTRDLMNQHVRDCLVEDFEHFEKDLELPDPNDRHVLAAAIKARADAIITINLKDFPDSTLSKYGIEAMHPDDFINSQIGLSSAAVCGAAKRQRESLKNPPKSVEEYLQTLEAQGLPQTIAALRYYAELI</sequence>
<gene>
    <name evidence="3" type="ORF">ETAA8_59860</name>
</gene>